<dbReference type="Pfam" id="PF08541">
    <property type="entry name" value="ACP_syn_III_C"/>
    <property type="match status" value="1"/>
</dbReference>
<evidence type="ECO:0000313" key="5">
    <source>
        <dbReference type="EMBL" id="SES17850.1"/>
    </source>
</evidence>
<evidence type="ECO:0000256" key="1">
    <source>
        <dbReference type="ARBA" id="ARBA00022679"/>
    </source>
</evidence>
<evidence type="ECO:0000313" key="6">
    <source>
        <dbReference type="Proteomes" id="UP000199687"/>
    </source>
</evidence>
<name>A0A1H9V7M5_9BACI</name>
<dbReference type="PANTHER" id="PTHR34069:SF2">
    <property type="entry name" value="BETA-KETOACYL-[ACYL-CARRIER-PROTEIN] SYNTHASE III"/>
    <property type="match status" value="1"/>
</dbReference>
<evidence type="ECO:0000259" key="4">
    <source>
        <dbReference type="Pfam" id="PF08545"/>
    </source>
</evidence>
<dbReference type="GO" id="GO:0004315">
    <property type="term" value="F:3-oxoacyl-[acyl-carrier-protein] synthase activity"/>
    <property type="evidence" value="ECO:0007669"/>
    <property type="project" value="InterPro"/>
</dbReference>
<organism evidence="5 6">
    <name type="scientific">Gracilibacillus ureilyticus</name>
    <dbReference type="NCBI Taxonomy" id="531814"/>
    <lineage>
        <taxon>Bacteria</taxon>
        <taxon>Bacillati</taxon>
        <taxon>Bacillota</taxon>
        <taxon>Bacilli</taxon>
        <taxon>Bacillales</taxon>
        <taxon>Bacillaceae</taxon>
        <taxon>Gracilibacillus</taxon>
    </lineage>
</organism>
<feature type="domain" description="Beta-ketoacyl-[acyl-carrier-protein] synthase III N-terminal" evidence="4">
    <location>
        <begin position="114"/>
        <end position="191"/>
    </location>
</feature>
<proteinExistence type="predicted"/>
<gene>
    <name evidence="5" type="ORF">SAMN04487944_1225</name>
</gene>
<reference evidence="5 6" key="1">
    <citation type="submission" date="2016-10" db="EMBL/GenBank/DDBJ databases">
        <authorList>
            <person name="de Groot N.N."/>
        </authorList>
    </citation>
    <scope>NUCLEOTIDE SEQUENCE [LARGE SCALE GENOMIC DNA]</scope>
    <source>
        <strain evidence="5 6">CGMCC 1.7727</strain>
    </source>
</reference>
<dbReference type="GO" id="GO:0044550">
    <property type="term" value="P:secondary metabolite biosynthetic process"/>
    <property type="evidence" value="ECO:0007669"/>
    <property type="project" value="TreeGrafter"/>
</dbReference>
<keyword evidence="2" id="KW-0012">Acyltransferase</keyword>
<accession>A0A1H9V7M5</accession>
<dbReference type="Gene3D" id="3.40.47.10">
    <property type="match status" value="1"/>
</dbReference>
<dbReference type="GO" id="GO:0006633">
    <property type="term" value="P:fatty acid biosynthetic process"/>
    <property type="evidence" value="ECO:0007669"/>
    <property type="project" value="InterPro"/>
</dbReference>
<evidence type="ECO:0000259" key="3">
    <source>
        <dbReference type="Pfam" id="PF08541"/>
    </source>
</evidence>
<dbReference type="Pfam" id="PF08545">
    <property type="entry name" value="ACP_syn_III"/>
    <property type="match status" value="1"/>
</dbReference>
<dbReference type="STRING" id="531814.SAMN04487944_1225"/>
<dbReference type="InterPro" id="IPR013751">
    <property type="entry name" value="ACP_syn_III_N"/>
</dbReference>
<dbReference type="RefSeq" id="WP_089743461.1">
    <property type="nucleotide sequence ID" value="NZ_FOGL01000022.1"/>
</dbReference>
<protein>
    <submittedName>
        <fullName evidence="5">3-oxoacyl-[acyl-carrier-protein] synthase-3</fullName>
    </submittedName>
</protein>
<dbReference type="SUPFAM" id="SSF53901">
    <property type="entry name" value="Thiolase-like"/>
    <property type="match status" value="1"/>
</dbReference>
<dbReference type="PANTHER" id="PTHR34069">
    <property type="entry name" value="3-OXOACYL-[ACYL-CARRIER-PROTEIN] SYNTHASE 3"/>
    <property type="match status" value="1"/>
</dbReference>
<dbReference type="Proteomes" id="UP000199687">
    <property type="component" value="Unassembled WGS sequence"/>
</dbReference>
<dbReference type="EMBL" id="FOGL01000022">
    <property type="protein sequence ID" value="SES17850.1"/>
    <property type="molecule type" value="Genomic_DNA"/>
</dbReference>
<feature type="domain" description="Beta-ketoacyl-[acyl-carrier-protein] synthase III C-terminal" evidence="3">
    <location>
        <begin position="239"/>
        <end position="328"/>
    </location>
</feature>
<keyword evidence="1" id="KW-0808">Transferase</keyword>
<dbReference type="OrthoDB" id="1704808at2"/>
<sequence>MEKNNIQIKEVAVYHPDNVVTNDFYYKHFEKQGKDIRHFLEVMGRDERYIIDNDKENTLTMGIEAAERVLKQAELTGKDIDMILFSTQVPEKTLPTNAMYVHNAIGAHNRTMILDTNACCAGMTASIDTAARYMMTNDQLNTALVIGSDANSLIANPEQEITYANFADAAAAVILVKTEEENTGFIDSIYEVDSSNKDNIVYPPKGFSQSRGIEDYIDFLPFDGAMAIPVACEMIEELLERNGLTIHDVDSFCFSQFALSNIKKIQNHFDMNWEKIIYVGDKYGYTTTSSPLICLYEGIKSGQIKRGDTVLFWTIGAGHEMIAMLFKY</sequence>
<evidence type="ECO:0000256" key="2">
    <source>
        <dbReference type="ARBA" id="ARBA00023315"/>
    </source>
</evidence>
<keyword evidence="6" id="KW-1185">Reference proteome</keyword>
<dbReference type="InterPro" id="IPR013747">
    <property type="entry name" value="ACP_syn_III_C"/>
</dbReference>
<dbReference type="AlphaFoldDB" id="A0A1H9V7M5"/>
<dbReference type="InterPro" id="IPR016039">
    <property type="entry name" value="Thiolase-like"/>
</dbReference>